<dbReference type="PANTHER" id="PTHR31304:SF9">
    <property type="entry name" value="LOB DOMAIN-CONTAINING PROTEIN 40"/>
    <property type="match status" value="1"/>
</dbReference>
<evidence type="ECO:0000256" key="1">
    <source>
        <dbReference type="ARBA" id="ARBA00005474"/>
    </source>
</evidence>
<proteinExistence type="inferred from homology"/>
<gene>
    <name evidence="4" type="ORF">FCM35_KLT15454</name>
</gene>
<dbReference type="GO" id="GO:0010468">
    <property type="term" value="P:regulation of gene expression"/>
    <property type="evidence" value="ECO:0007669"/>
    <property type="project" value="TreeGrafter"/>
</dbReference>
<dbReference type="EMBL" id="SWLB01000003">
    <property type="protein sequence ID" value="KAF3339683.1"/>
    <property type="molecule type" value="Genomic_DNA"/>
</dbReference>
<dbReference type="OrthoDB" id="1922547at2759"/>
<organism evidence="4 5">
    <name type="scientific">Carex littledalei</name>
    <dbReference type="NCBI Taxonomy" id="544730"/>
    <lineage>
        <taxon>Eukaryota</taxon>
        <taxon>Viridiplantae</taxon>
        <taxon>Streptophyta</taxon>
        <taxon>Embryophyta</taxon>
        <taxon>Tracheophyta</taxon>
        <taxon>Spermatophyta</taxon>
        <taxon>Magnoliopsida</taxon>
        <taxon>Liliopsida</taxon>
        <taxon>Poales</taxon>
        <taxon>Cyperaceae</taxon>
        <taxon>Cyperoideae</taxon>
        <taxon>Cariceae</taxon>
        <taxon>Carex</taxon>
        <taxon>Carex subgen. Euthyceras</taxon>
    </lineage>
</organism>
<sequence>MSCNGCRVLRKGCDKNCSIRPCLQWIESPESQAHATMFLAKFYGRTGLLNLINSGPDHLRPEIFRSLMYEACGRIVNPVYGSVGLVWSGSWPMVEAAVEAVLNGQPIVPIPSNVSHPTYDIRHLSKTGTDSELHIVSKTMRTRFKRTAKANKVAHRLQIKPEYETAHEPELSHKSSNESPIEPTSDRTQREVSVDTVDAASDVSQGEPGPVVECEDVGLDLTLGFGCQPASQTGDPGRFKPTKIYPSSSSESTYACSLSLELQLSA</sequence>
<feature type="compositionally biased region" description="Basic and acidic residues" evidence="2">
    <location>
        <begin position="184"/>
        <end position="193"/>
    </location>
</feature>
<feature type="region of interest" description="Disordered" evidence="2">
    <location>
        <begin position="230"/>
        <end position="252"/>
    </location>
</feature>
<feature type="region of interest" description="Disordered" evidence="2">
    <location>
        <begin position="151"/>
        <end position="193"/>
    </location>
</feature>
<dbReference type="InterPro" id="IPR004883">
    <property type="entry name" value="LOB"/>
</dbReference>
<feature type="domain" description="LOB" evidence="3">
    <location>
        <begin position="1"/>
        <end position="107"/>
    </location>
</feature>
<feature type="compositionally biased region" description="Basic and acidic residues" evidence="2">
    <location>
        <begin position="159"/>
        <end position="176"/>
    </location>
</feature>
<dbReference type="Proteomes" id="UP000623129">
    <property type="component" value="Unassembled WGS sequence"/>
</dbReference>
<evidence type="ECO:0000313" key="5">
    <source>
        <dbReference type="Proteomes" id="UP000623129"/>
    </source>
</evidence>
<dbReference type="AlphaFoldDB" id="A0A833RRC6"/>
<comment type="caution">
    <text evidence="4">The sequence shown here is derived from an EMBL/GenBank/DDBJ whole genome shotgun (WGS) entry which is preliminary data.</text>
</comment>
<evidence type="ECO:0000313" key="4">
    <source>
        <dbReference type="EMBL" id="KAF3339683.1"/>
    </source>
</evidence>
<name>A0A833RRC6_9POAL</name>
<evidence type="ECO:0000259" key="3">
    <source>
        <dbReference type="PROSITE" id="PS50891"/>
    </source>
</evidence>
<evidence type="ECO:0000256" key="2">
    <source>
        <dbReference type="SAM" id="MobiDB-lite"/>
    </source>
</evidence>
<dbReference type="Pfam" id="PF03195">
    <property type="entry name" value="LOB"/>
    <property type="match status" value="1"/>
</dbReference>
<keyword evidence="5" id="KW-1185">Reference proteome</keyword>
<dbReference type="PROSITE" id="PS50891">
    <property type="entry name" value="LOB"/>
    <property type="match status" value="1"/>
</dbReference>
<protein>
    <submittedName>
        <fullName evidence="4">LOB domain-containing protein 40-like protein</fullName>
    </submittedName>
</protein>
<accession>A0A833RRC6</accession>
<comment type="similarity">
    <text evidence="1">Belongs to the LOB domain-containing protein family.</text>
</comment>
<reference evidence="4" key="1">
    <citation type="submission" date="2020-01" db="EMBL/GenBank/DDBJ databases">
        <title>Genome sequence of Kobresia littledalei, the first chromosome-level genome in the family Cyperaceae.</title>
        <authorList>
            <person name="Qu G."/>
        </authorList>
    </citation>
    <scope>NUCLEOTIDE SEQUENCE</scope>
    <source>
        <strain evidence="4">C.B.Clarke</strain>
        <tissue evidence="4">Leaf</tissue>
    </source>
</reference>
<dbReference type="PANTHER" id="PTHR31304">
    <property type="entry name" value="LOB DOMAIN-CONTAINING PROTEIN 38"/>
    <property type="match status" value="1"/>
</dbReference>